<proteinExistence type="predicted"/>
<name>A0ABU0TDZ2_9FLAO</name>
<dbReference type="Proteomes" id="UP001225072">
    <property type="component" value="Unassembled WGS sequence"/>
</dbReference>
<dbReference type="Pfam" id="PF07666">
    <property type="entry name" value="MpPF26"/>
    <property type="match status" value="1"/>
</dbReference>
<reference evidence="2 3" key="1">
    <citation type="submission" date="2023-07" db="EMBL/GenBank/DDBJ databases">
        <title>Functional and genomic diversity of the sorghum phyllosphere microbiome.</title>
        <authorList>
            <person name="Shade A."/>
        </authorList>
    </citation>
    <scope>NUCLEOTIDE SEQUENCE [LARGE SCALE GENOMIC DNA]</scope>
    <source>
        <strain evidence="2 3">SORGH_AS_1064</strain>
    </source>
</reference>
<keyword evidence="1" id="KW-1133">Transmembrane helix</keyword>
<comment type="caution">
    <text evidence="2">The sequence shown here is derived from an EMBL/GenBank/DDBJ whole genome shotgun (WGS) entry which is preliminary data.</text>
</comment>
<organism evidence="2 3">
    <name type="scientific">Chryseobacterium camelliae</name>
    <dbReference type="NCBI Taxonomy" id="1265445"/>
    <lineage>
        <taxon>Bacteria</taxon>
        <taxon>Pseudomonadati</taxon>
        <taxon>Bacteroidota</taxon>
        <taxon>Flavobacteriia</taxon>
        <taxon>Flavobacteriales</taxon>
        <taxon>Weeksellaceae</taxon>
        <taxon>Chryseobacterium group</taxon>
        <taxon>Chryseobacterium</taxon>
    </lineage>
</organism>
<dbReference type="EMBL" id="JAUTAL010000001">
    <property type="protein sequence ID" value="MDQ1095294.1"/>
    <property type="molecule type" value="Genomic_DNA"/>
</dbReference>
<gene>
    <name evidence="2" type="ORF">QE404_000441</name>
</gene>
<evidence type="ECO:0000256" key="1">
    <source>
        <dbReference type="SAM" id="Phobius"/>
    </source>
</evidence>
<keyword evidence="3" id="KW-1185">Reference proteome</keyword>
<protein>
    <recommendedName>
        <fullName evidence="4">DUF4190 domain-containing protein</fullName>
    </recommendedName>
</protein>
<accession>A0ABU0TDZ2</accession>
<evidence type="ECO:0008006" key="4">
    <source>
        <dbReference type="Google" id="ProtNLM"/>
    </source>
</evidence>
<sequence>MDQQKLPNATAVLVLGILSIVTCCCYGIPGIIAGIIGLVLYKKDNALYVQNPGMYSNYNNLNTGRILSIIGIVLSVLAVIYFIFVITVVGADALSDPELMQERIRELQGR</sequence>
<keyword evidence="1" id="KW-0472">Membrane</keyword>
<feature type="transmembrane region" description="Helical" evidence="1">
    <location>
        <begin position="66"/>
        <end position="94"/>
    </location>
</feature>
<dbReference type="NCBIfam" id="NF040945">
    <property type="entry name" value="CCC_membrane"/>
    <property type="match status" value="1"/>
</dbReference>
<dbReference type="RefSeq" id="WP_307445927.1">
    <property type="nucleotide sequence ID" value="NZ_JAUTAL010000001.1"/>
</dbReference>
<dbReference type="InterPro" id="IPR011655">
    <property type="entry name" value="MpPF26"/>
</dbReference>
<evidence type="ECO:0000313" key="2">
    <source>
        <dbReference type="EMBL" id="MDQ1095294.1"/>
    </source>
</evidence>
<evidence type="ECO:0000313" key="3">
    <source>
        <dbReference type="Proteomes" id="UP001225072"/>
    </source>
</evidence>
<feature type="transmembrane region" description="Helical" evidence="1">
    <location>
        <begin position="12"/>
        <end position="41"/>
    </location>
</feature>
<keyword evidence="1" id="KW-0812">Transmembrane</keyword>